<dbReference type="Pfam" id="PF00481">
    <property type="entry name" value="PP2C"/>
    <property type="match status" value="1"/>
</dbReference>
<feature type="region of interest" description="Disordered" evidence="1">
    <location>
        <begin position="219"/>
        <end position="252"/>
    </location>
</feature>
<sequence>MCSTMMPRKTALQTFPLQHKKMTRLVSPFMIVGTCEVMNCADREYTAAFTLHNARNRRFYIDASQEKSSVPSFIGEVIAGGLCSSYTGHRCSHHVANTLENTLRMHAVLPESIAELRRERGDDPLVQMMMSAVCRERHLRTIRQDDSVGMRQGVARPMFSEWDMHQYAVHADSTFLDACQLRESTVTSSGCESAMEGCRAVWFTATVAPSSLRQGQQKAGTAVGISSRNVPPPPRYLHGNQPRGSQTNQECMTPPVPSHHPFFLDVLLSNVGDSRAFGIARNRSTWGLASFLDNSRERVVPLSSDHNPLHAPELHRIIRAGGVVRSDIGNIIDGNPFYNVSRSFGHWSMKNNQQRALSEQKIISLPTCNSWEMLPGDVLVLCNHAVFETRSNEDTSVDDLAKVVSRELALGSPAEVAAGVLCDYAIRFGAGHSLQVLVAVAIEGSDGVEKDGSVSELEGGKVASKVWIEPGTVYAEPCRHLPDYRSALLADCSRCGVTLSQLLELRWRRVRHLLSGRNDLPLRMFYGKECSALQQVMDEEALLFGDPSLPPPEKNLESLSNEDQFYIRRAFEKVADSLTKPQT</sequence>
<accession>G0U6L0</accession>
<dbReference type="SUPFAM" id="SSF81606">
    <property type="entry name" value="PP2C-like"/>
    <property type="match status" value="1"/>
</dbReference>
<name>G0U6L0_TRYVY</name>
<reference evidence="3" key="1">
    <citation type="journal article" date="2012" name="Proc. Natl. Acad. Sci. U.S.A.">
        <title>Antigenic diversity is generated by distinct evolutionary mechanisms in African trypanosome species.</title>
        <authorList>
            <person name="Jackson A.P."/>
            <person name="Berry A."/>
            <person name="Aslett M."/>
            <person name="Allison H.C."/>
            <person name="Burton P."/>
            <person name="Vavrova-Anderson J."/>
            <person name="Brown R."/>
            <person name="Browne H."/>
            <person name="Corton N."/>
            <person name="Hauser H."/>
            <person name="Gamble J."/>
            <person name="Gilderthorp R."/>
            <person name="Marcello L."/>
            <person name="McQuillan J."/>
            <person name="Otto T.D."/>
            <person name="Quail M.A."/>
            <person name="Sanders M.J."/>
            <person name="van Tonder A."/>
            <person name="Ginger M.L."/>
            <person name="Field M.C."/>
            <person name="Barry J.D."/>
            <person name="Hertz-Fowler C."/>
            <person name="Berriman M."/>
        </authorList>
    </citation>
    <scope>NUCLEOTIDE SEQUENCE</scope>
    <source>
        <strain evidence="3">Y486</strain>
    </source>
</reference>
<protein>
    <recommendedName>
        <fullName evidence="2">PPM-type phosphatase domain-containing protein</fullName>
    </recommendedName>
</protein>
<feature type="compositionally biased region" description="Polar residues" evidence="1">
    <location>
        <begin position="219"/>
        <end position="229"/>
    </location>
</feature>
<dbReference type="AlphaFoldDB" id="G0U6L0"/>
<dbReference type="SMART" id="SM00332">
    <property type="entry name" value="PP2Cc"/>
    <property type="match status" value="1"/>
</dbReference>
<dbReference type="InterPro" id="IPR015655">
    <property type="entry name" value="PP2C"/>
</dbReference>
<dbReference type="VEuPathDB" id="TriTrypDB:TvY486_1005650"/>
<dbReference type="GO" id="GO:0004722">
    <property type="term" value="F:protein serine/threonine phosphatase activity"/>
    <property type="evidence" value="ECO:0007669"/>
    <property type="project" value="InterPro"/>
</dbReference>
<dbReference type="InterPro" id="IPR001932">
    <property type="entry name" value="PPM-type_phosphatase-like_dom"/>
</dbReference>
<dbReference type="PANTHER" id="PTHR13832">
    <property type="entry name" value="PROTEIN PHOSPHATASE 2C"/>
    <property type="match status" value="1"/>
</dbReference>
<dbReference type="EMBL" id="HE573026">
    <property type="protein sequence ID" value="CCC51514.1"/>
    <property type="molecule type" value="Genomic_DNA"/>
</dbReference>
<evidence type="ECO:0000313" key="3">
    <source>
        <dbReference type="EMBL" id="CCC51514.1"/>
    </source>
</evidence>
<proteinExistence type="predicted"/>
<evidence type="ECO:0000259" key="2">
    <source>
        <dbReference type="SMART" id="SM00332"/>
    </source>
</evidence>
<gene>
    <name evidence="3" type="ORF">TVY486_1005650</name>
</gene>
<dbReference type="Gene3D" id="3.60.40.10">
    <property type="entry name" value="PPM-type phosphatase domain"/>
    <property type="match status" value="1"/>
</dbReference>
<evidence type="ECO:0000256" key="1">
    <source>
        <dbReference type="SAM" id="MobiDB-lite"/>
    </source>
</evidence>
<dbReference type="PANTHER" id="PTHR13832:SF847">
    <property type="entry name" value="PHOSPHATASE 2C, PUTATIVE-RELATED"/>
    <property type="match status" value="1"/>
</dbReference>
<keyword evidence="3" id="KW-0378">Hydrolase</keyword>
<organism evidence="3">
    <name type="scientific">Trypanosoma vivax (strain Y486)</name>
    <dbReference type="NCBI Taxonomy" id="1055687"/>
    <lineage>
        <taxon>Eukaryota</taxon>
        <taxon>Discoba</taxon>
        <taxon>Euglenozoa</taxon>
        <taxon>Kinetoplastea</taxon>
        <taxon>Metakinetoplastina</taxon>
        <taxon>Trypanosomatida</taxon>
        <taxon>Trypanosomatidae</taxon>
        <taxon>Trypanosoma</taxon>
        <taxon>Duttonella</taxon>
    </lineage>
</organism>
<feature type="domain" description="PPM-type phosphatase" evidence="2">
    <location>
        <begin position="42"/>
        <end position="421"/>
    </location>
</feature>
<dbReference type="InterPro" id="IPR036457">
    <property type="entry name" value="PPM-type-like_dom_sf"/>
</dbReference>
<feature type="compositionally biased region" description="Polar residues" evidence="1">
    <location>
        <begin position="242"/>
        <end position="251"/>
    </location>
</feature>